<keyword evidence="3" id="KW-1185">Reference proteome</keyword>
<organism evidence="2 3">
    <name type="scientific">Methylibium petroleiphilum (strain ATCC BAA-1232 / LMG 22953 / PM1)</name>
    <dbReference type="NCBI Taxonomy" id="420662"/>
    <lineage>
        <taxon>Bacteria</taxon>
        <taxon>Pseudomonadati</taxon>
        <taxon>Pseudomonadota</taxon>
        <taxon>Betaproteobacteria</taxon>
        <taxon>Burkholderiales</taxon>
        <taxon>Sphaerotilaceae</taxon>
        <taxon>Methylibium</taxon>
    </lineage>
</organism>
<protein>
    <recommendedName>
        <fullName evidence="4">HD domain-containing protein</fullName>
    </recommendedName>
</protein>
<feature type="compositionally biased region" description="Low complexity" evidence="1">
    <location>
        <begin position="8"/>
        <end position="20"/>
    </location>
</feature>
<evidence type="ECO:0000313" key="2">
    <source>
        <dbReference type="EMBL" id="ABM93920.1"/>
    </source>
</evidence>
<dbReference type="KEGG" id="mpt:Mpe_A0958"/>
<dbReference type="EMBL" id="CP000555">
    <property type="protein sequence ID" value="ABM93920.1"/>
    <property type="molecule type" value="Genomic_DNA"/>
</dbReference>
<feature type="region of interest" description="Disordered" evidence="1">
    <location>
        <begin position="1"/>
        <end position="27"/>
    </location>
</feature>
<dbReference type="Proteomes" id="UP000000366">
    <property type="component" value="Chromosome"/>
</dbReference>
<reference evidence="2 3" key="1">
    <citation type="journal article" date="2007" name="J. Bacteriol.">
        <title>Whole-genome analysis of the methyl tert-butyl ether-degrading beta-proteobacterium Methylibium petroleiphilum PM1.</title>
        <authorList>
            <person name="Kane S.R."/>
            <person name="Chakicherla A.Y."/>
            <person name="Chain P.S.G."/>
            <person name="Schmidt R."/>
            <person name="Shin M.W."/>
            <person name="Legler T.C."/>
            <person name="Scow K.M."/>
            <person name="Larimer F.W."/>
            <person name="Lucas S.M."/>
            <person name="Richardson P.M."/>
            <person name="Hristova K.R."/>
        </authorList>
    </citation>
    <scope>NUCLEOTIDE SEQUENCE [LARGE SCALE GENOMIC DNA]</scope>
    <source>
        <strain evidence="3">ATCC BAA-1232 / LMG 22953 / PM1</strain>
    </source>
</reference>
<evidence type="ECO:0008006" key="4">
    <source>
        <dbReference type="Google" id="ProtNLM"/>
    </source>
</evidence>
<accession>A2SED1</accession>
<dbReference type="STRING" id="420662.Mpe_A0958"/>
<evidence type="ECO:0000256" key="1">
    <source>
        <dbReference type="SAM" id="MobiDB-lite"/>
    </source>
</evidence>
<dbReference type="eggNOG" id="COG4341">
    <property type="taxonomic scope" value="Bacteria"/>
</dbReference>
<gene>
    <name evidence="2" type="ordered locus">Mpe_A0958</name>
</gene>
<proteinExistence type="predicted"/>
<evidence type="ECO:0000313" key="3">
    <source>
        <dbReference type="Proteomes" id="UP000000366"/>
    </source>
</evidence>
<dbReference type="HOGENOM" id="CLU_1600783_0_0_4"/>
<sequence>MEIPAPLPAGAVGPAASPGPLRAGPPRSFDEFERRLPRGAALASAGWAGQRAATLARRAGACDQLITAALVHDFARYFDGREEACVARRSADLLVDVFPAPVLEPMRCLDRQAARPADAGVEPAPRAITQGRRLRAYIDSASTCSDDLLLPWKTLLDIARRTSFDG</sequence>
<name>A2SED1_METPP</name>
<dbReference type="AlphaFoldDB" id="A2SED1"/>